<reference evidence="1 2" key="1">
    <citation type="journal article" date="2008" name="PLoS ONE">
        <title>Genome sequence of Brucella abortus vaccine strain S19 compared to virulent strains yields candidate virulence genes.</title>
        <authorList>
            <person name="Crasta O.R."/>
            <person name="Folkerts O."/>
            <person name="Fei Z."/>
            <person name="Mane S.P."/>
            <person name="Evans C."/>
            <person name="Martino-Catt S."/>
            <person name="Bricker B."/>
            <person name="Yu G."/>
            <person name="Du L."/>
            <person name="Sobral B.W."/>
        </authorList>
    </citation>
    <scope>NUCLEOTIDE SEQUENCE [LARGE SCALE GENOMIC DNA]</scope>
    <source>
        <strain evidence="1 2">S19</strain>
    </source>
</reference>
<proteinExistence type="predicted"/>
<dbReference type="AlphaFoldDB" id="A0A0F6ANK7"/>
<name>A0A0F6ANK7_BRUA1</name>
<evidence type="ECO:0008006" key="3">
    <source>
        <dbReference type="Google" id="ProtNLM"/>
    </source>
</evidence>
<dbReference type="PANTHER" id="PTHR36057:SF1">
    <property type="entry name" value="LIPOPROTEIN LIPID ATTACHMENT SITE-LIKE PROTEIN, PUTATIVE (DUF1223)-RELATED"/>
    <property type="match status" value="1"/>
</dbReference>
<dbReference type="SUPFAM" id="SSF52833">
    <property type="entry name" value="Thioredoxin-like"/>
    <property type="match status" value="1"/>
</dbReference>
<gene>
    <name evidence="1" type="ordered locus">BAbS19_I00830</name>
</gene>
<dbReference type="EMBL" id="CP000887">
    <property type="protein sequence ID" value="ACD71641.1"/>
    <property type="molecule type" value="Genomic_DNA"/>
</dbReference>
<dbReference type="PANTHER" id="PTHR36057">
    <property type="match status" value="1"/>
</dbReference>
<evidence type="ECO:0000313" key="2">
    <source>
        <dbReference type="Proteomes" id="UP000002565"/>
    </source>
</evidence>
<accession>A0A0F6ANK7</accession>
<dbReference type="HOGENOM" id="CLU_065609_0_0_5"/>
<sequence>MQGKTDVIFQALSFGRDLRPTGAHLPGWRSICAVMGLTFTGCVFIQGSARAQDGNKATAVLELYTSQGCKSCPPADKNFAKYADDPNVLALSFHVNYWDYMGWRDTLATQDNTDRQNSYRNAFHAKMIYTPQAIINGAVEANGRNGAAINAKIAANKLDVPVSIQQLNDGRLSIDIGAGKKPRDPVHVVLFYFRDSATIPITEGENAGKAITYRNTVSDIDTIGMWDGKPLKIELPASELKRKDVTGCAVVLQETRSDNSLGPMHGAAMFKQKRPVSF</sequence>
<evidence type="ECO:0000313" key="1">
    <source>
        <dbReference type="EMBL" id="ACD71641.1"/>
    </source>
</evidence>
<dbReference type="KEGG" id="bmc:BAbS19_I00830"/>
<dbReference type="Proteomes" id="UP000002565">
    <property type="component" value="Chromosome 1"/>
</dbReference>
<protein>
    <recommendedName>
        <fullName evidence="3">DUF1223 domain-containing protein</fullName>
    </recommendedName>
</protein>
<organism evidence="1 2">
    <name type="scientific">Brucella abortus (strain S19)</name>
    <dbReference type="NCBI Taxonomy" id="430066"/>
    <lineage>
        <taxon>Bacteria</taxon>
        <taxon>Pseudomonadati</taxon>
        <taxon>Pseudomonadota</taxon>
        <taxon>Alphaproteobacteria</taxon>
        <taxon>Hyphomicrobiales</taxon>
        <taxon>Brucellaceae</taxon>
        <taxon>Brucella/Ochrobactrum group</taxon>
        <taxon>Brucella</taxon>
    </lineage>
</organism>
<dbReference type="InterPro" id="IPR010634">
    <property type="entry name" value="DUF1223"/>
</dbReference>
<dbReference type="InterPro" id="IPR036249">
    <property type="entry name" value="Thioredoxin-like_sf"/>
</dbReference>
<dbReference type="Pfam" id="PF06764">
    <property type="entry name" value="DUF1223"/>
    <property type="match status" value="1"/>
</dbReference>